<dbReference type="GO" id="GO:0006742">
    <property type="term" value="P:NADP+ catabolic process"/>
    <property type="evidence" value="ECO:0007669"/>
    <property type="project" value="TreeGrafter"/>
</dbReference>
<name>A0A3N4CUS8_9ACTN</name>
<evidence type="ECO:0000256" key="7">
    <source>
        <dbReference type="ARBA" id="ARBA00022842"/>
    </source>
</evidence>
<accession>A0A3N4CUS8</accession>
<dbReference type="GO" id="GO:0035529">
    <property type="term" value="F:NADH pyrophosphatase activity"/>
    <property type="evidence" value="ECO:0007669"/>
    <property type="project" value="TreeGrafter"/>
</dbReference>
<dbReference type="AlphaFoldDB" id="A0A3N4CUS8"/>
<comment type="similarity">
    <text evidence="3">Belongs to the Nudix hydrolase family. NudC subfamily.</text>
</comment>
<dbReference type="InterPro" id="IPR050241">
    <property type="entry name" value="NAD-cap_RNA_hydrolase_NudC"/>
</dbReference>
<reference evidence="10 11" key="1">
    <citation type="submission" date="2018-12" db="EMBL/GenBank/DDBJ databases">
        <authorList>
            <consortium name="Pathogen Informatics"/>
        </authorList>
    </citation>
    <scope>NUCLEOTIDE SEQUENCE [LARGE SCALE GENOMIC DNA]</scope>
    <source>
        <strain evidence="10 11">NCTC12967</strain>
    </source>
</reference>
<comment type="cofactor">
    <cofactor evidence="2">
        <name>Zn(2+)</name>
        <dbReference type="ChEBI" id="CHEBI:29105"/>
    </cofactor>
</comment>
<dbReference type="InterPro" id="IPR000086">
    <property type="entry name" value="NUDIX_hydrolase_dom"/>
</dbReference>
<protein>
    <recommendedName>
        <fullName evidence="4">NAD(+) diphosphatase</fullName>
        <ecNumber evidence="4">3.6.1.22</ecNumber>
    </recommendedName>
</protein>
<dbReference type="GO" id="GO:0046872">
    <property type="term" value="F:metal ion binding"/>
    <property type="evidence" value="ECO:0007669"/>
    <property type="project" value="UniProtKB-KW"/>
</dbReference>
<dbReference type="RefSeq" id="WP_014846630.1">
    <property type="nucleotide sequence ID" value="NZ_CAUVFX010000001.1"/>
</dbReference>
<evidence type="ECO:0000256" key="1">
    <source>
        <dbReference type="ARBA" id="ARBA00001946"/>
    </source>
</evidence>
<dbReference type="PROSITE" id="PS51462">
    <property type="entry name" value="NUDIX"/>
    <property type="match status" value="1"/>
</dbReference>
<dbReference type="NCBIfam" id="NF001299">
    <property type="entry name" value="PRK00241.1"/>
    <property type="match status" value="1"/>
</dbReference>
<dbReference type="Proteomes" id="UP000273044">
    <property type="component" value="Chromosome"/>
</dbReference>
<sequence length="279" mass="30938">MNHWNTRAALDRLEETRGHERALTQLAHDPLSRCLRLGPGLEIPAADGELVSEIFDGDRRPDDLLLGRMDGHIWWARSDGEGGTDLRTLDLPPGQTQLAMMATALYEWHRSNPVCPRCGERTTPDRAGTARRCPKCGRELFPRTDPAVILAVTDPADRLLLTHARGWPGNRVSVQAGFIEAGESAEQACHREIREETGLAIRSLGFFGTQPWPFPRSLMLGFEARTDGTEPNLDGEELSWGSFHTRKELRRAVAEGELTLPGPVSLARQLIEAWLARGG</sequence>
<evidence type="ECO:0000256" key="6">
    <source>
        <dbReference type="ARBA" id="ARBA00022801"/>
    </source>
</evidence>
<dbReference type="PANTHER" id="PTHR42904">
    <property type="entry name" value="NUDIX HYDROLASE, NUDC SUBFAMILY"/>
    <property type="match status" value="1"/>
</dbReference>
<comment type="catalytic activity">
    <reaction evidence="9">
        <text>a 5'-end NAD(+)-phospho-ribonucleoside in mRNA + H2O = a 5'-end phospho-adenosine-phospho-ribonucleoside in mRNA + beta-nicotinamide D-ribonucleotide + 2 H(+)</text>
        <dbReference type="Rhea" id="RHEA:60876"/>
        <dbReference type="Rhea" id="RHEA-COMP:15698"/>
        <dbReference type="Rhea" id="RHEA-COMP:15719"/>
        <dbReference type="ChEBI" id="CHEBI:14649"/>
        <dbReference type="ChEBI" id="CHEBI:15377"/>
        <dbReference type="ChEBI" id="CHEBI:15378"/>
        <dbReference type="ChEBI" id="CHEBI:144029"/>
        <dbReference type="ChEBI" id="CHEBI:144051"/>
    </reaction>
    <physiologicalReaction direction="left-to-right" evidence="9">
        <dbReference type="Rhea" id="RHEA:60877"/>
    </physiologicalReaction>
</comment>
<dbReference type="Pfam" id="PF00293">
    <property type="entry name" value="NUDIX"/>
    <property type="match status" value="1"/>
</dbReference>
<comment type="cofactor">
    <cofactor evidence="1">
        <name>Mg(2+)</name>
        <dbReference type="ChEBI" id="CHEBI:18420"/>
    </cofactor>
</comment>
<dbReference type="GeneID" id="64407035"/>
<dbReference type="CDD" id="cd03429">
    <property type="entry name" value="NUDIX_NADH_pyrophosphatase_Nudt13"/>
    <property type="match status" value="1"/>
</dbReference>
<dbReference type="SUPFAM" id="SSF55811">
    <property type="entry name" value="Nudix"/>
    <property type="match status" value="1"/>
</dbReference>
<dbReference type="EC" id="3.6.1.22" evidence="4"/>
<dbReference type="InterPro" id="IPR020084">
    <property type="entry name" value="NUDIX_hydrolase_CS"/>
</dbReference>
<evidence type="ECO:0000313" key="11">
    <source>
        <dbReference type="Proteomes" id="UP000273044"/>
    </source>
</evidence>
<dbReference type="OMA" id="NWPFPSQ"/>
<dbReference type="Gene3D" id="3.90.79.10">
    <property type="entry name" value="Nucleoside Triphosphate Pyrophosphohydrolase"/>
    <property type="match status" value="1"/>
</dbReference>
<evidence type="ECO:0000256" key="2">
    <source>
        <dbReference type="ARBA" id="ARBA00001947"/>
    </source>
</evidence>
<dbReference type="EMBL" id="LR134406">
    <property type="protein sequence ID" value="VEH70273.1"/>
    <property type="molecule type" value="Genomic_DNA"/>
</dbReference>
<dbReference type="InterPro" id="IPR015797">
    <property type="entry name" value="NUDIX_hydrolase-like_dom_sf"/>
</dbReference>
<keyword evidence="8" id="KW-0520">NAD</keyword>
<gene>
    <name evidence="10" type="primary">nudC</name>
    <name evidence="10" type="ORF">NCTC12967_01568</name>
</gene>
<dbReference type="PANTHER" id="PTHR42904:SF6">
    <property type="entry name" value="NAD-CAPPED RNA HYDROLASE NUDT12"/>
    <property type="match status" value="1"/>
</dbReference>
<keyword evidence="5" id="KW-0479">Metal-binding</keyword>
<keyword evidence="6 10" id="KW-0378">Hydrolase</keyword>
<dbReference type="Pfam" id="PF09297">
    <property type="entry name" value="Zn_ribbon_NUD"/>
    <property type="match status" value="1"/>
</dbReference>
<dbReference type="Gene3D" id="3.90.79.20">
    <property type="match status" value="1"/>
</dbReference>
<dbReference type="InterPro" id="IPR015376">
    <property type="entry name" value="Znr_NADH_PPase"/>
</dbReference>
<evidence type="ECO:0000256" key="4">
    <source>
        <dbReference type="ARBA" id="ARBA00012381"/>
    </source>
</evidence>
<keyword evidence="11" id="KW-1185">Reference proteome</keyword>
<dbReference type="GO" id="GO:0019677">
    <property type="term" value="P:NAD+ catabolic process"/>
    <property type="evidence" value="ECO:0007669"/>
    <property type="project" value="TreeGrafter"/>
</dbReference>
<evidence type="ECO:0000256" key="5">
    <source>
        <dbReference type="ARBA" id="ARBA00022723"/>
    </source>
</evidence>
<evidence type="ECO:0000256" key="3">
    <source>
        <dbReference type="ARBA" id="ARBA00009595"/>
    </source>
</evidence>
<evidence type="ECO:0000256" key="8">
    <source>
        <dbReference type="ARBA" id="ARBA00023027"/>
    </source>
</evidence>
<organism evidence="10 11">
    <name type="scientific">Arachnia propionica</name>
    <dbReference type="NCBI Taxonomy" id="1750"/>
    <lineage>
        <taxon>Bacteria</taxon>
        <taxon>Bacillati</taxon>
        <taxon>Actinomycetota</taxon>
        <taxon>Actinomycetes</taxon>
        <taxon>Propionibacteriales</taxon>
        <taxon>Propionibacteriaceae</taxon>
        <taxon>Arachnia</taxon>
    </lineage>
</organism>
<evidence type="ECO:0000313" key="10">
    <source>
        <dbReference type="EMBL" id="VEH70273.1"/>
    </source>
</evidence>
<dbReference type="PROSITE" id="PS00893">
    <property type="entry name" value="NUDIX_BOX"/>
    <property type="match status" value="1"/>
</dbReference>
<proteinExistence type="inferred from homology"/>
<evidence type="ECO:0000256" key="9">
    <source>
        <dbReference type="ARBA" id="ARBA00023679"/>
    </source>
</evidence>
<dbReference type="InterPro" id="IPR049734">
    <property type="entry name" value="NudC-like_C"/>
</dbReference>
<dbReference type="OrthoDB" id="9791656at2"/>
<dbReference type="GO" id="GO:0005829">
    <property type="term" value="C:cytosol"/>
    <property type="evidence" value="ECO:0007669"/>
    <property type="project" value="TreeGrafter"/>
</dbReference>
<keyword evidence="7" id="KW-0460">Magnesium</keyword>